<reference evidence="1" key="1">
    <citation type="submission" date="2019-12" db="EMBL/GenBank/DDBJ databases">
        <title>Genome sequencing and annotation of Brassica cretica.</title>
        <authorList>
            <person name="Studholme D.J."/>
            <person name="Sarris P.F."/>
        </authorList>
    </citation>
    <scope>NUCLEOTIDE SEQUENCE</scope>
    <source>
        <strain evidence="1">PFS-102/07</strain>
        <tissue evidence="1">Leaf</tissue>
    </source>
</reference>
<evidence type="ECO:0008006" key="2">
    <source>
        <dbReference type="Google" id="ProtNLM"/>
    </source>
</evidence>
<proteinExistence type="predicted"/>
<evidence type="ECO:0000313" key="1">
    <source>
        <dbReference type="EMBL" id="KAF2601075.1"/>
    </source>
</evidence>
<dbReference type="AlphaFoldDB" id="A0A8S9L306"/>
<organism evidence="1">
    <name type="scientific">Brassica cretica</name>
    <name type="common">Mustard</name>
    <dbReference type="NCBI Taxonomy" id="69181"/>
    <lineage>
        <taxon>Eukaryota</taxon>
        <taxon>Viridiplantae</taxon>
        <taxon>Streptophyta</taxon>
        <taxon>Embryophyta</taxon>
        <taxon>Tracheophyta</taxon>
        <taxon>Spermatophyta</taxon>
        <taxon>Magnoliopsida</taxon>
        <taxon>eudicotyledons</taxon>
        <taxon>Gunneridae</taxon>
        <taxon>Pentapetalae</taxon>
        <taxon>rosids</taxon>
        <taxon>malvids</taxon>
        <taxon>Brassicales</taxon>
        <taxon>Brassicaceae</taxon>
        <taxon>Brassiceae</taxon>
        <taxon>Brassica</taxon>
    </lineage>
</organism>
<gene>
    <name evidence="1" type="ORF">F2Q70_00028651</name>
</gene>
<dbReference type="EMBL" id="QGKY02000094">
    <property type="protein sequence ID" value="KAF2601075.1"/>
    <property type="molecule type" value="Genomic_DNA"/>
</dbReference>
<name>A0A8S9L306_BRACR</name>
<dbReference type="SUPFAM" id="SSF55315">
    <property type="entry name" value="L30e-like"/>
    <property type="match status" value="1"/>
</dbReference>
<accession>A0A8S9L306</accession>
<sequence>MTKNIIQLAKKANRFIAGGRIVTRAFNNNDPLVLLIVANDETCEGHVAKATELTIIILSSREEVGELVGFSYVVCCAVTFVGIEEMMPEFVLVVEDQSYHL</sequence>
<comment type="caution">
    <text evidence="1">The sequence shown here is derived from an EMBL/GenBank/DDBJ whole genome shotgun (WGS) entry which is preliminary data.</text>
</comment>
<protein>
    <recommendedName>
        <fullName evidence="2">Ribosomal protein L7Ae/L30e/S12e/Gadd45 domain-containing protein</fullName>
    </recommendedName>
</protein>
<dbReference type="Gene3D" id="3.30.1330.30">
    <property type="match status" value="1"/>
</dbReference>
<dbReference type="InterPro" id="IPR029064">
    <property type="entry name" value="Ribosomal_eL30-like_sf"/>
</dbReference>